<proteinExistence type="predicted"/>
<reference evidence="1 2" key="1">
    <citation type="submission" date="2016-07" db="EMBL/GenBank/DDBJ databases">
        <title>Draft genome of Scalindua rubra, obtained from a brine-seawater interface in the Red Sea, sheds light on salt adaptation in anammox bacteria.</title>
        <authorList>
            <person name="Speth D.R."/>
            <person name="Lagkouvardos I."/>
            <person name="Wang Y."/>
            <person name="Qian P.-Y."/>
            <person name="Dutilh B.E."/>
            <person name="Jetten M.S."/>
        </authorList>
    </citation>
    <scope>NUCLEOTIDE SEQUENCE [LARGE SCALE GENOMIC DNA]</scope>
    <source>
        <strain evidence="1">BSI-1</strain>
    </source>
</reference>
<dbReference type="Gene3D" id="3.40.50.450">
    <property type="match status" value="1"/>
</dbReference>
<dbReference type="EMBL" id="MAYW01000069">
    <property type="protein sequence ID" value="ODS32285.1"/>
    <property type="molecule type" value="Genomic_DNA"/>
</dbReference>
<comment type="caution">
    <text evidence="1">The sequence shown here is derived from an EMBL/GenBank/DDBJ whole genome shotgun (WGS) entry which is preliminary data.</text>
</comment>
<evidence type="ECO:0000313" key="1">
    <source>
        <dbReference type="EMBL" id="ODS32285.1"/>
    </source>
</evidence>
<sequence>MKESNTPNYLFFACDTNSQGFDTLLNSLNHLASSYGVAILTFKNIIKSEHSVLDKVEDMIKNSICVVADIGCDPSLPFNTNVAIEIGLAKALNKPLLLISNKPDKVPSNLKGKDILAYPDCITLGTPSYVQLESFFENLGLSFMRGKTVKIFKSKSSEYLDALSHITSLSGYEWFVSPGIRSFFRPLNVELRWLKEVRNYSNNQIKTEQVRRQKRRDLFIKNVNSFGCIDIYPDTAFHLDKWRGMSLLPNERTSFINNIIELLDSNHNYSLAISSEKDNQKYWIKETEYGGFVVFEGWGYVEIREHKEIGGLIMSDPETVNSFKLETEQLLDNSLNGREEVLKLLKALLAEPDEMQ</sequence>
<dbReference type="AlphaFoldDB" id="A0A1E3X9G5"/>
<accession>A0A1E3X9G5</accession>
<name>A0A1E3X9G5_9BACT</name>
<organism evidence="1 2">
    <name type="scientific">Candidatus Scalindua rubra</name>
    <dbReference type="NCBI Taxonomy" id="1872076"/>
    <lineage>
        <taxon>Bacteria</taxon>
        <taxon>Pseudomonadati</taxon>
        <taxon>Planctomycetota</taxon>
        <taxon>Candidatus Brocadiia</taxon>
        <taxon>Candidatus Brocadiales</taxon>
        <taxon>Candidatus Scalinduaceae</taxon>
        <taxon>Candidatus Scalindua</taxon>
    </lineage>
</organism>
<protein>
    <recommendedName>
        <fullName evidence="3">Nucleoside 2-deoxyribosyltransferase</fullName>
    </recommendedName>
</protein>
<evidence type="ECO:0000313" key="2">
    <source>
        <dbReference type="Proteomes" id="UP000094056"/>
    </source>
</evidence>
<dbReference type="Proteomes" id="UP000094056">
    <property type="component" value="Unassembled WGS sequence"/>
</dbReference>
<evidence type="ECO:0008006" key="3">
    <source>
        <dbReference type="Google" id="ProtNLM"/>
    </source>
</evidence>
<gene>
    <name evidence="1" type="ORF">SCARUB_02587</name>
</gene>